<evidence type="ECO:0008006" key="3">
    <source>
        <dbReference type="Google" id="ProtNLM"/>
    </source>
</evidence>
<evidence type="ECO:0000313" key="1">
    <source>
        <dbReference type="EMBL" id="EFS22389.1"/>
    </source>
</evidence>
<sequence>MNKMEYVIITNNRKVANLYQETNQVKFYEHKDFLHILDKVQEQVYEGRKLLSDPIISHLEDAKNPFKSVIVSKEYFSENQEFKKIIDLAVKIATQLETPTETYSEEELEAFRFIDLKLLQESSHAFD</sequence>
<protein>
    <recommendedName>
        <fullName evidence="3">GrdX protein</fullName>
    </recommendedName>
</protein>
<proteinExistence type="predicted"/>
<accession>E5BIR6</accession>
<dbReference type="AlphaFoldDB" id="E5BIR6"/>
<reference evidence="1 2" key="1">
    <citation type="submission" date="2009-02" db="EMBL/GenBank/DDBJ databases">
        <title>The Genome Sequence of Fusobacterium sp. 3_1_5R.</title>
        <authorList>
            <consortium name="The Broad Institute Genome Sequencing Platform"/>
            <person name="Ward D."/>
            <person name="Young S.K."/>
            <person name="Kodira C.D."/>
            <person name="Zeng Q."/>
            <person name="Koehrsen M."/>
            <person name="Alvarado L."/>
            <person name="Berlin A."/>
            <person name="Borenstein D."/>
            <person name="Chen Z."/>
            <person name="Engels R."/>
            <person name="Freedman E."/>
            <person name="Gellesch M."/>
            <person name="Goldberg J."/>
            <person name="Griggs A."/>
            <person name="Gujja S."/>
            <person name="Heiman D."/>
            <person name="Hepburn T."/>
            <person name="Howarth C."/>
            <person name="Jen D."/>
            <person name="Larson L."/>
            <person name="Lewis B."/>
            <person name="Mehta T."/>
            <person name="Park D."/>
            <person name="Pearson M."/>
            <person name="Roberts A."/>
            <person name="Saif S."/>
            <person name="Shea T."/>
            <person name="Shenoy N."/>
            <person name="Sisk P."/>
            <person name="Stolte C."/>
            <person name="Sykes S."/>
            <person name="Walk T."/>
            <person name="White J."/>
            <person name="Yandava C."/>
            <person name="Allen-Vercoe E."/>
            <person name="Strauss J."/>
            <person name="Ambrose C."/>
            <person name="Lander E."/>
            <person name="Nusbaum C."/>
            <person name="Galagan J."/>
            <person name="Birren B."/>
        </authorList>
    </citation>
    <scope>NUCLEOTIDE SEQUENCE [LARGE SCALE GENOMIC DNA]</scope>
    <source>
        <strain evidence="1 2">3_1_5R</strain>
    </source>
</reference>
<dbReference type="InterPro" id="IPR047735">
    <property type="entry name" value="GrdX-like"/>
</dbReference>
<dbReference type="EMBL" id="GG657995">
    <property type="protein sequence ID" value="EFS22389.1"/>
    <property type="molecule type" value="Genomic_DNA"/>
</dbReference>
<gene>
    <name evidence="1" type="ORF">FSBG_01886</name>
</gene>
<evidence type="ECO:0000313" key="2">
    <source>
        <dbReference type="Proteomes" id="UP000002975"/>
    </source>
</evidence>
<organism evidence="1 2">
    <name type="scientific">Fusobacterium gonidiaformans 3-1-5R</name>
    <dbReference type="NCBI Taxonomy" id="469605"/>
    <lineage>
        <taxon>Bacteria</taxon>
        <taxon>Fusobacteriati</taxon>
        <taxon>Fusobacteriota</taxon>
        <taxon>Fusobacteriia</taxon>
        <taxon>Fusobacteriales</taxon>
        <taxon>Fusobacteriaceae</taxon>
        <taxon>Fusobacterium</taxon>
    </lineage>
</organism>
<dbReference type="BioCyc" id="FSP469605-HMP:GTSP-1931-MONOMER"/>
<keyword evidence="2" id="KW-1185">Reference proteome</keyword>
<dbReference type="HOGENOM" id="CLU_132073_0_0_0"/>
<dbReference type="NCBIfam" id="NF038093">
    <property type="entry name" value="GrdX"/>
    <property type="match status" value="1"/>
</dbReference>
<dbReference type="Proteomes" id="UP000002975">
    <property type="component" value="Unassembled WGS sequence"/>
</dbReference>
<name>E5BIR6_9FUSO</name>